<feature type="non-terminal residue" evidence="2">
    <location>
        <position position="1"/>
    </location>
</feature>
<evidence type="ECO:0000313" key="2">
    <source>
        <dbReference type="RefSeq" id="XP_017775983.1"/>
    </source>
</evidence>
<evidence type="ECO:0000313" key="1">
    <source>
        <dbReference type="Proteomes" id="UP000695000"/>
    </source>
</evidence>
<reference evidence="2" key="1">
    <citation type="submission" date="2025-08" db="UniProtKB">
        <authorList>
            <consortium name="RefSeq"/>
        </authorList>
    </citation>
    <scope>IDENTIFICATION</scope>
    <source>
        <tissue evidence="2">Whole Larva</tissue>
    </source>
</reference>
<accession>A0ABM1MN33</accession>
<name>A0ABM1MN33_NICVS</name>
<organism evidence="1 2">
    <name type="scientific">Nicrophorus vespilloides</name>
    <name type="common">Boreal carrion beetle</name>
    <dbReference type="NCBI Taxonomy" id="110193"/>
    <lineage>
        <taxon>Eukaryota</taxon>
        <taxon>Metazoa</taxon>
        <taxon>Ecdysozoa</taxon>
        <taxon>Arthropoda</taxon>
        <taxon>Hexapoda</taxon>
        <taxon>Insecta</taxon>
        <taxon>Pterygota</taxon>
        <taxon>Neoptera</taxon>
        <taxon>Endopterygota</taxon>
        <taxon>Coleoptera</taxon>
        <taxon>Polyphaga</taxon>
        <taxon>Staphyliniformia</taxon>
        <taxon>Silphidae</taxon>
        <taxon>Nicrophorinae</taxon>
        <taxon>Nicrophorus</taxon>
    </lineage>
</organism>
<dbReference type="RefSeq" id="XP_017775983.1">
    <property type="nucleotide sequence ID" value="XM_017920494.1"/>
</dbReference>
<proteinExistence type="predicted"/>
<protein>
    <submittedName>
        <fullName evidence="2">Uncharacterized protein LOC108562220</fullName>
    </submittedName>
</protein>
<dbReference type="GeneID" id="108562220"/>
<gene>
    <name evidence="2" type="primary">LOC108562220</name>
</gene>
<keyword evidence="1" id="KW-1185">Reference proteome</keyword>
<dbReference type="Proteomes" id="UP000695000">
    <property type="component" value="Unplaced"/>
</dbReference>
<sequence>NDLLKEELEAERKGCGRYRTSCVRAALKRSPLDESECAKKLMESREHAELLSQFQKGMEHLSTCKRKKCSVCSYTKSTFGNKGRQNKKLFSCLQTPFMEVRNMLKPPPSPVHGGTNEGESLSEWFCPLEDPSECSSLSLPFAELAISYMDDGSDLNVARYGETDIIPFNHDALSHLANNSTRGFGSDSGFSSDVCADYKSDVTTPKEKFSPKGTLDDAECAKLTRTKWTASFRKLINKIKKSMDGWILQGIVVAFRLISGKMENPFF</sequence>